<feature type="signal peptide" evidence="1">
    <location>
        <begin position="1"/>
        <end position="17"/>
    </location>
</feature>
<keyword evidence="1" id="KW-0732">Signal</keyword>
<evidence type="ECO:0008006" key="4">
    <source>
        <dbReference type="Google" id="ProtNLM"/>
    </source>
</evidence>
<dbReference type="Pfam" id="PF26182">
    <property type="entry name" value="Ig_NUP210_5th"/>
    <property type="match status" value="1"/>
</dbReference>
<accession>A0A7X5QV90</accession>
<dbReference type="RefSeq" id="WP_166699708.1">
    <property type="nucleotide sequence ID" value="NZ_JAAQTL010000001.1"/>
</dbReference>
<evidence type="ECO:0000256" key="1">
    <source>
        <dbReference type="SAM" id="SignalP"/>
    </source>
</evidence>
<proteinExistence type="predicted"/>
<dbReference type="Gene3D" id="2.60.40.1080">
    <property type="match status" value="1"/>
</dbReference>
<dbReference type="InterPro" id="IPR008964">
    <property type="entry name" value="Invasin/intimin_cell_adhesion"/>
</dbReference>
<dbReference type="Proteomes" id="UP000518878">
    <property type="component" value="Unassembled WGS sequence"/>
</dbReference>
<dbReference type="EMBL" id="JAAQTL010000001">
    <property type="protein sequence ID" value="NID16031.1"/>
    <property type="molecule type" value="Genomic_DNA"/>
</dbReference>
<comment type="caution">
    <text evidence="2">The sequence shown here is derived from an EMBL/GenBank/DDBJ whole genome shotgun (WGS) entry which is preliminary data.</text>
</comment>
<dbReference type="PROSITE" id="PS51257">
    <property type="entry name" value="PROKAR_LIPOPROTEIN"/>
    <property type="match status" value="1"/>
</dbReference>
<gene>
    <name evidence="2" type="ORF">HBF32_11230</name>
</gene>
<dbReference type="SUPFAM" id="SSF49373">
    <property type="entry name" value="Invasin/intimin cell-adhesion fragments"/>
    <property type="match status" value="1"/>
</dbReference>
<keyword evidence="3" id="KW-1185">Reference proteome</keyword>
<evidence type="ECO:0000313" key="3">
    <source>
        <dbReference type="Proteomes" id="UP000518878"/>
    </source>
</evidence>
<reference evidence="2 3" key="1">
    <citation type="journal article" date="2006" name="Int. J. Syst. Evol. Microbiol.">
        <title>Dyella yeojuensis sp. nov., isolated from greenhouse soil in Korea.</title>
        <authorList>
            <person name="Kim B.Y."/>
            <person name="Weon H.Y."/>
            <person name="Lee K.H."/>
            <person name="Seok S.J."/>
            <person name="Kwon S.W."/>
            <person name="Go S.J."/>
            <person name="Stackebrandt E."/>
        </authorList>
    </citation>
    <scope>NUCLEOTIDE SEQUENCE [LARGE SCALE GENOMIC DNA]</scope>
    <source>
        <strain evidence="2 3">DSM 17673</strain>
    </source>
</reference>
<name>A0A7X5QV90_9GAMM</name>
<sequence>MERIVVFLLTIFLTACAAQAPAPVSRTAGAEVDAVPVILTTTGLLETRGPASAAELTEWYNSTVDDCGNPGLFAALCSGVMLRATENNPTFLPWDPSPGSITNGGVSFSWLRQDNNFAQLVFSYRNGFIFYPVLKTPPGKNSNIAVLCVFPMDANTAARPTLQGCGPNTAFPADSQPCTNLGISTASAWLARFNTGTDRYDRQCGWSVREGERDQASRFVAAIGARLGMDDAFWRVQNEVRLATWATGTGANLPIQSFFYIDGDLTARTKAQNDQLRYFQYFGQVVPIIRLTLPASKAARATFTYSEDDQADLTPSPLQFDTSPVTRAGRTFIITARMDILPPFDANNSITRVASGGQPPYTYRSSNQQVAVVTSSGHVTPRANGSATISVTDSANATAAYTITFTGIVQVSYVGHYLYSNAQSAVTGRGERLPTEGELMLLQQAFAGRWPYAAGHYWSSHPCLTGHTAFYIHTVTNVGLCSPALRAEDTVGLR</sequence>
<evidence type="ECO:0000313" key="2">
    <source>
        <dbReference type="EMBL" id="NID16031.1"/>
    </source>
</evidence>
<feature type="chain" id="PRO_5031212316" description="Ig-like protein group 2" evidence="1">
    <location>
        <begin position="18"/>
        <end position="494"/>
    </location>
</feature>
<protein>
    <recommendedName>
        <fullName evidence="4">Ig-like protein group 2</fullName>
    </recommendedName>
</protein>
<dbReference type="AlphaFoldDB" id="A0A7X5QV90"/>
<organism evidence="2 3">
    <name type="scientific">Luteibacter yeojuensis</name>
    <dbReference type="NCBI Taxonomy" id="345309"/>
    <lineage>
        <taxon>Bacteria</taxon>
        <taxon>Pseudomonadati</taxon>
        <taxon>Pseudomonadota</taxon>
        <taxon>Gammaproteobacteria</taxon>
        <taxon>Lysobacterales</taxon>
        <taxon>Rhodanobacteraceae</taxon>
        <taxon>Luteibacter</taxon>
    </lineage>
</organism>